<dbReference type="SUPFAM" id="SSF53659">
    <property type="entry name" value="Isocitrate/Isopropylmalate dehydrogenase-like"/>
    <property type="match status" value="1"/>
</dbReference>
<organism evidence="5 6">
    <name type="scientific">Candidatus Avelusimicrobium gallicola</name>
    <dbReference type="NCBI Taxonomy" id="2562704"/>
    <lineage>
        <taxon>Bacteria</taxon>
        <taxon>Pseudomonadati</taxon>
        <taxon>Elusimicrobiota</taxon>
        <taxon>Elusimicrobia</taxon>
        <taxon>Elusimicrobiales</taxon>
        <taxon>Elusimicrobiaceae</taxon>
        <taxon>Candidatus Avelusimicrobium</taxon>
    </lineage>
</organism>
<comment type="caution">
    <text evidence="5">The sequence shown here is derived from an EMBL/GenBank/DDBJ whole genome shotgun (WGS) entry which is preliminary data.</text>
</comment>
<dbReference type="PANTHER" id="PTHR43356:SF2">
    <property type="entry name" value="PHOSPHATE ACETYLTRANSFERASE"/>
    <property type="match status" value="1"/>
</dbReference>
<evidence type="ECO:0000313" key="6">
    <source>
        <dbReference type="Proteomes" id="UP000196368"/>
    </source>
</evidence>
<dbReference type="InterPro" id="IPR002505">
    <property type="entry name" value="PTA_PTB"/>
</dbReference>
<dbReference type="AlphaFoldDB" id="A0A1Y4DIB5"/>
<dbReference type="Pfam" id="PF01515">
    <property type="entry name" value="PTA_PTB"/>
    <property type="match status" value="1"/>
</dbReference>
<evidence type="ECO:0000256" key="1">
    <source>
        <dbReference type="ARBA" id="ARBA00005656"/>
    </source>
</evidence>
<dbReference type="OrthoDB" id="9774179at2"/>
<gene>
    <name evidence="5" type="ORF">B5F75_01095</name>
</gene>
<proteinExistence type="inferred from homology"/>
<evidence type="ECO:0000256" key="3">
    <source>
        <dbReference type="ARBA" id="ARBA00023315"/>
    </source>
</evidence>
<dbReference type="Proteomes" id="UP000196368">
    <property type="component" value="Unassembled WGS sequence"/>
</dbReference>
<dbReference type="PANTHER" id="PTHR43356">
    <property type="entry name" value="PHOSPHATE ACETYLTRANSFERASE"/>
    <property type="match status" value="1"/>
</dbReference>
<evidence type="ECO:0000313" key="5">
    <source>
        <dbReference type="EMBL" id="OUO57399.1"/>
    </source>
</evidence>
<evidence type="ECO:0000259" key="4">
    <source>
        <dbReference type="Pfam" id="PF01515"/>
    </source>
</evidence>
<name>A0A1Y4DIB5_9BACT</name>
<reference evidence="6" key="1">
    <citation type="submission" date="2017-04" db="EMBL/GenBank/DDBJ databases">
        <title>Function of individual gut microbiota members based on whole genome sequencing of pure cultures obtained from chicken caecum.</title>
        <authorList>
            <person name="Medvecky M."/>
            <person name="Cejkova D."/>
            <person name="Polansky O."/>
            <person name="Karasova D."/>
            <person name="Kubasova T."/>
            <person name="Cizek A."/>
            <person name="Rychlik I."/>
        </authorList>
    </citation>
    <scope>NUCLEOTIDE SEQUENCE [LARGE SCALE GENOMIC DNA]</scope>
    <source>
        <strain evidence="6">An273</strain>
    </source>
</reference>
<accession>A0A1Y4DIB5</accession>
<evidence type="ECO:0000256" key="2">
    <source>
        <dbReference type="ARBA" id="ARBA00022679"/>
    </source>
</evidence>
<dbReference type="RefSeq" id="WP_087286636.1">
    <property type="nucleotide sequence ID" value="NZ_NFJD01000001.1"/>
</dbReference>
<protein>
    <recommendedName>
        <fullName evidence="4">Phosphate acetyl/butaryl transferase domain-containing protein</fullName>
    </recommendedName>
</protein>
<dbReference type="GO" id="GO:0016746">
    <property type="term" value="F:acyltransferase activity"/>
    <property type="evidence" value="ECO:0007669"/>
    <property type="project" value="UniProtKB-KW"/>
</dbReference>
<feature type="domain" description="Phosphate acetyl/butaryl transferase" evidence="4">
    <location>
        <begin position="83"/>
        <end position="297"/>
    </location>
</feature>
<keyword evidence="2" id="KW-0808">Transferase</keyword>
<keyword evidence="3" id="KW-0012">Acyltransferase</keyword>
<keyword evidence="6" id="KW-1185">Reference proteome</keyword>
<dbReference type="InterPro" id="IPR050500">
    <property type="entry name" value="Phos_Acetyltrans/Butyryltrans"/>
</dbReference>
<dbReference type="Gene3D" id="3.40.718.10">
    <property type="entry name" value="Isopropylmalate Dehydrogenase"/>
    <property type="match status" value="1"/>
</dbReference>
<dbReference type="InterPro" id="IPR012147">
    <property type="entry name" value="P_Ac_Bu_trans"/>
</dbReference>
<dbReference type="EMBL" id="NFJD01000001">
    <property type="protein sequence ID" value="OUO57399.1"/>
    <property type="molecule type" value="Genomic_DNA"/>
</dbReference>
<sequence length="305" mass="32699">MKFKSFADLINQVKGKSNRVVVPGANNKEALQAIKMADENGLISHGILIGPLAAVKETVAKVGLDESKFEFIDCEDVPTMCKLAVDQILAGKGDFLIKGLVDTKYYMKAILNKEAHLVPEGALLSHFVLFSTPKYKKPFAVTDSAVVIAPTLEQKVKIIQNAVNTMHKLGLEHPKVACVCPVEKVNEKIPSTVEAAALAQLNAEGKITGCTVEGPYDLYISLSAEKAAEKGITGKTVAGDADILMLPDLDAANPLYKALTFFGDQMEAAAVLVGPKIPVILPSRADDPKVKLNAIALCSYLKDQK</sequence>
<comment type="similarity">
    <text evidence="1">Belongs to the phosphate acetyltransferase and butyryltransferase family.</text>
</comment>
<dbReference type="PIRSF" id="PIRSF000428">
    <property type="entry name" value="P_Ac_trans"/>
    <property type="match status" value="1"/>
</dbReference>